<keyword evidence="2" id="KW-1185">Reference proteome</keyword>
<evidence type="ECO:0000313" key="1">
    <source>
        <dbReference type="EMBL" id="UJO21704.1"/>
    </source>
</evidence>
<sequence>MIELLVEGREEFMVEVSDGDMEVVLDMSNGARFGPDLVASLQEGWLGEGSWCDFDAVRDEYIAVDFIAKLGWQLEEPEQSTSRRILGVGSVGGRHRKV</sequence>
<dbReference type="RefSeq" id="XP_047766070.1">
    <property type="nucleotide sequence ID" value="XM_047908758.1"/>
</dbReference>
<name>A0A9Q8PFL9_PASFU</name>
<dbReference type="Proteomes" id="UP000756132">
    <property type="component" value="Chromosome 9"/>
</dbReference>
<dbReference type="EMBL" id="CP090171">
    <property type="protein sequence ID" value="UJO21704.1"/>
    <property type="molecule type" value="Genomic_DNA"/>
</dbReference>
<dbReference type="GeneID" id="71989488"/>
<reference evidence="1" key="2">
    <citation type="journal article" date="2022" name="Microb. Genom.">
        <title>A chromosome-scale genome assembly of the tomato pathogen Cladosporium fulvum reveals a compartmentalized genome architecture and the presence of a dispensable chromosome.</title>
        <authorList>
            <person name="Zaccaron A.Z."/>
            <person name="Chen L.H."/>
            <person name="Samaras A."/>
            <person name="Stergiopoulos I."/>
        </authorList>
    </citation>
    <scope>NUCLEOTIDE SEQUENCE</scope>
    <source>
        <strain evidence="1">Race5_Kim</strain>
    </source>
</reference>
<accession>A0A9Q8PFL9</accession>
<dbReference type="AlphaFoldDB" id="A0A9Q8PFL9"/>
<gene>
    <name evidence="1" type="ORF">CLAFUR5_09610</name>
</gene>
<dbReference type="KEGG" id="ffu:CLAFUR5_09610"/>
<evidence type="ECO:0000313" key="2">
    <source>
        <dbReference type="Proteomes" id="UP000756132"/>
    </source>
</evidence>
<proteinExistence type="predicted"/>
<reference evidence="1" key="1">
    <citation type="submission" date="2021-12" db="EMBL/GenBank/DDBJ databases">
        <authorList>
            <person name="Zaccaron A."/>
            <person name="Stergiopoulos I."/>
        </authorList>
    </citation>
    <scope>NUCLEOTIDE SEQUENCE</scope>
    <source>
        <strain evidence="1">Race5_Kim</strain>
    </source>
</reference>
<protein>
    <submittedName>
        <fullName evidence="1">Uncharacterized protein</fullName>
    </submittedName>
</protein>
<organism evidence="1 2">
    <name type="scientific">Passalora fulva</name>
    <name type="common">Tomato leaf mold</name>
    <name type="synonym">Cladosporium fulvum</name>
    <dbReference type="NCBI Taxonomy" id="5499"/>
    <lineage>
        <taxon>Eukaryota</taxon>
        <taxon>Fungi</taxon>
        <taxon>Dikarya</taxon>
        <taxon>Ascomycota</taxon>
        <taxon>Pezizomycotina</taxon>
        <taxon>Dothideomycetes</taxon>
        <taxon>Dothideomycetidae</taxon>
        <taxon>Mycosphaerellales</taxon>
        <taxon>Mycosphaerellaceae</taxon>
        <taxon>Fulvia</taxon>
    </lineage>
</organism>